<feature type="transmembrane region" description="Helical" evidence="9">
    <location>
        <begin position="272"/>
        <end position="300"/>
    </location>
</feature>
<keyword evidence="8 9" id="KW-0472">Membrane</keyword>
<name>A0A096CIA8_FLAPL</name>
<gene>
    <name evidence="10" type="ORF">HMPREF9460_02726</name>
</gene>
<sequence>MKKKSFWKDTVIVGLALFSTMFGAGNLIFPPQIGLFSGQEWFLGAMGLLLGGIVLPVMALWAVNNVGEGSEDLMGHVSPWCYNAFYLVSCTLIAMGSTLPKSAATTYEIGIQPLFPQVPNWAVIIVFFVLVYFFACDRESVIDKLGKYMTPILLVLLAIVLIKGVVTPVGEPVDTGIGNPFGDAMLTAYNTGDLTVGIMFASVILGDLRRRGYDGKESRRGGFMAGIVCIIALFAVYGTLTYIGATASGIYAQDTAQTALLSGVIRQIMGTAGLACMGGAVAMACLTTAVGIGTTVVSFIYEFLKKRVPYKLLMLIACIIGVFMGITGVQNIVNYVTPIFLVIYPVCIVMTILGLLDRFLPNDGFYKGGVLMAGIVSLGDAVLSVAPDIGWLKDLMSMFPLSDLGFAWLAPAVIGAVVGALLCRGKEKYQAMGDPIAEEIAKNE</sequence>
<dbReference type="InterPro" id="IPR004685">
    <property type="entry name" value="Brnchd-chn_aa_trnsp_Livcs"/>
</dbReference>
<feature type="transmembrane region" description="Helical" evidence="9">
    <location>
        <begin position="406"/>
        <end position="423"/>
    </location>
</feature>
<dbReference type="GO" id="GO:0015190">
    <property type="term" value="F:L-leucine transmembrane transporter activity"/>
    <property type="evidence" value="ECO:0007669"/>
    <property type="project" value="TreeGrafter"/>
</dbReference>
<comment type="similarity">
    <text evidence="2 9">Belongs to the branched chain amino acid transporter family.</text>
</comment>
<dbReference type="eggNOG" id="COG1114">
    <property type="taxonomic scope" value="Bacteria"/>
</dbReference>
<dbReference type="PATRIC" id="fig|742738.3.peg.2803"/>
<dbReference type="GO" id="GO:0005886">
    <property type="term" value="C:plasma membrane"/>
    <property type="evidence" value="ECO:0007669"/>
    <property type="project" value="UniProtKB-SubCell"/>
</dbReference>
<dbReference type="GO" id="GO:0015820">
    <property type="term" value="P:L-leucine transport"/>
    <property type="evidence" value="ECO:0007669"/>
    <property type="project" value="TreeGrafter"/>
</dbReference>
<evidence type="ECO:0000256" key="4">
    <source>
        <dbReference type="ARBA" id="ARBA00022475"/>
    </source>
</evidence>
<dbReference type="Pfam" id="PF05525">
    <property type="entry name" value="Branch_AA_trans"/>
    <property type="match status" value="1"/>
</dbReference>
<keyword evidence="11" id="KW-1185">Reference proteome</keyword>
<dbReference type="HOGENOM" id="CLU_036807_0_2_9"/>
<dbReference type="PANTHER" id="PTHR30588:SF0">
    <property type="entry name" value="BRANCHED-CHAIN AMINO ACID PERMEASE BRNQ"/>
    <property type="match status" value="1"/>
</dbReference>
<feature type="transmembrane region" description="Helical" evidence="9">
    <location>
        <begin position="118"/>
        <end position="136"/>
    </location>
</feature>
<evidence type="ECO:0000313" key="11">
    <source>
        <dbReference type="Proteomes" id="UP000029585"/>
    </source>
</evidence>
<keyword evidence="4" id="KW-1003">Cell membrane</keyword>
<comment type="subcellular location">
    <subcellularLocation>
        <location evidence="1 9">Cell membrane</location>
        <topology evidence="1 9">Multi-pass membrane protein</topology>
    </subcellularLocation>
</comment>
<dbReference type="GO" id="GO:0005304">
    <property type="term" value="F:L-valine transmembrane transporter activity"/>
    <property type="evidence" value="ECO:0007669"/>
    <property type="project" value="TreeGrafter"/>
</dbReference>
<feature type="transmembrane region" description="Helical" evidence="9">
    <location>
        <begin position="227"/>
        <end position="252"/>
    </location>
</feature>
<reference evidence="10 11" key="1">
    <citation type="submission" date="2011-08" db="EMBL/GenBank/DDBJ databases">
        <title>The Genome Sequence of Clostridium orbiscindens 1_3_50AFAA.</title>
        <authorList>
            <consortium name="The Broad Institute Genome Sequencing Platform"/>
            <person name="Earl A."/>
            <person name="Ward D."/>
            <person name="Feldgarden M."/>
            <person name="Gevers D."/>
            <person name="Daigneault M."/>
            <person name="Strauss J."/>
            <person name="Allen-Vercoe E."/>
            <person name="Young S.K."/>
            <person name="Zeng Q."/>
            <person name="Gargeya S."/>
            <person name="Fitzgerald M."/>
            <person name="Haas B."/>
            <person name="Abouelleil A."/>
            <person name="Alvarado L."/>
            <person name="Arachchi H.M."/>
            <person name="Berlin A."/>
            <person name="Brown A."/>
            <person name="Chapman S.B."/>
            <person name="Chen Z."/>
            <person name="Dunbar C."/>
            <person name="Freedman E."/>
            <person name="Gearin G."/>
            <person name="Gellesch M."/>
            <person name="Goldberg J."/>
            <person name="Griggs A."/>
            <person name="Gujja S."/>
            <person name="Heiman D."/>
            <person name="Howarth C."/>
            <person name="Larson L."/>
            <person name="Lui A."/>
            <person name="MacDonald P.J.P."/>
            <person name="Montmayeur A."/>
            <person name="Murphy C."/>
            <person name="Neiman D."/>
            <person name="Pearson M."/>
            <person name="Priest M."/>
            <person name="Roberts A."/>
            <person name="Saif S."/>
            <person name="Shea T."/>
            <person name="Shenoy N."/>
            <person name="Sisk P."/>
            <person name="Stolte C."/>
            <person name="Sykes S."/>
            <person name="Wortman J."/>
            <person name="Nusbaum C."/>
            <person name="Birren B."/>
        </authorList>
    </citation>
    <scope>NUCLEOTIDE SEQUENCE [LARGE SCALE GENOMIC DNA]</scope>
    <source>
        <strain evidence="10 11">1_3_50AFAA</strain>
    </source>
</reference>
<evidence type="ECO:0000256" key="3">
    <source>
        <dbReference type="ARBA" id="ARBA00022448"/>
    </source>
</evidence>
<keyword evidence="5 9" id="KW-0812">Transmembrane</keyword>
<comment type="caution">
    <text evidence="10">The sequence shown here is derived from an EMBL/GenBank/DDBJ whole genome shotgun (WGS) entry which is preliminary data.</text>
</comment>
<keyword evidence="3 9" id="KW-0813">Transport</keyword>
<keyword evidence="7 9" id="KW-1133">Transmembrane helix</keyword>
<evidence type="ECO:0000256" key="6">
    <source>
        <dbReference type="ARBA" id="ARBA00022970"/>
    </source>
</evidence>
<dbReference type="RefSeq" id="WP_007495849.1">
    <property type="nucleotide sequence ID" value="NZ_KN174164.1"/>
</dbReference>
<feature type="transmembrane region" description="Helical" evidence="9">
    <location>
        <begin position="41"/>
        <end position="60"/>
    </location>
</feature>
<evidence type="ECO:0000256" key="9">
    <source>
        <dbReference type="RuleBase" id="RU362122"/>
    </source>
</evidence>
<proteinExistence type="inferred from homology"/>
<keyword evidence="6 9" id="KW-0029">Amino-acid transport</keyword>
<evidence type="ECO:0000256" key="1">
    <source>
        <dbReference type="ARBA" id="ARBA00004651"/>
    </source>
</evidence>
<protein>
    <recommendedName>
        <fullName evidence="9">Branched-chain amino acid transport system carrier protein</fullName>
    </recommendedName>
</protein>
<evidence type="ECO:0000256" key="8">
    <source>
        <dbReference type="ARBA" id="ARBA00023136"/>
    </source>
</evidence>
<evidence type="ECO:0000313" key="10">
    <source>
        <dbReference type="EMBL" id="KGF54567.1"/>
    </source>
</evidence>
<dbReference type="PANTHER" id="PTHR30588">
    <property type="entry name" value="BRANCHED-CHAIN AMINO ACID TRANSPORT SYSTEM 2 CARRIER PROTEIN"/>
    <property type="match status" value="1"/>
</dbReference>
<organism evidence="10 11">
    <name type="scientific">Flavonifractor plautii 1_3_50AFAA</name>
    <dbReference type="NCBI Taxonomy" id="742738"/>
    <lineage>
        <taxon>Bacteria</taxon>
        <taxon>Bacillati</taxon>
        <taxon>Bacillota</taxon>
        <taxon>Clostridia</taxon>
        <taxon>Eubacteriales</taxon>
        <taxon>Oscillospiraceae</taxon>
        <taxon>Flavonifractor</taxon>
    </lineage>
</organism>
<feature type="transmembrane region" description="Helical" evidence="9">
    <location>
        <begin position="12"/>
        <end position="29"/>
    </location>
</feature>
<dbReference type="AlphaFoldDB" id="A0A096CIA8"/>
<accession>A0A096CIA8</accession>
<dbReference type="GeneID" id="63973009"/>
<dbReference type="GO" id="GO:0015188">
    <property type="term" value="F:L-isoleucine transmembrane transporter activity"/>
    <property type="evidence" value="ECO:0007669"/>
    <property type="project" value="TreeGrafter"/>
</dbReference>
<feature type="transmembrane region" description="Helical" evidence="9">
    <location>
        <begin position="312"/>
        <end position="329"/>
    </location>
</feature>
<feature type="transmembrane region" description="Helical" evidence="9">
    <location>
        <begin position="80"/>
        <end position="98"/>
    </location>
</feature>
<evidence type="ECO:0000256" key="7">
    <source>
        <dbReference type="ARBA" id="ARBA00022989"/>
    </source>
</evidence>
<feature type="transmembrane region" description="Helical" evidence="9">
    <location>
        <begin position="148"/>
        <end position="166"/>
    </location>
</feature>
<feature type="transmembrane region" description="Helical" evidence="9">
    <location>
        <begin position="335"/>
        <end position="356"/>
    </location>
</feature>
<evidence type="ECO:0000256" key="5">
    <source>
        <dbReference type="ARBA" id="ARBA00022692"/>
    </source>
</evidence>
<dbReference type="GO" id="GO:0015818">
    <property type="term" value="P:isoleucine transport"/>
    <property type="evidence" value="ECO:0007669"/>
    <property type="project" value="TreeGrafter"/>
</dbReference>
<feature type="transmembrane region" description="Helical" evidence="9">
    <location>
        <begin position="368"/>
        <end position="386"/>
    </location>
</feature>
<evidence type="ECO:0000256" key="2">
    <source>
        <dbReference type="ARBA" id="ARBA00008540"/>
    </source>
</evidence>
<dbReference type="EMBL" id="ADLO01000084">
    <property type="protein sequence ID" value="KGF54567.1"/>
    <property type="molecule type" value="Genomic_DNA"/>
</dbReference>
<comment type="function">
    <text evidence="9">Component of the transport system for branched-chain amino acids.</text>
</comment>
<dbReference type="Proteomes" id="UP000029585">
    <property type="component" value="Unassembled WGS sequence"/>
</dbReference>
<feature type="transmembrane region" description="Helical" evidence="9">
    <location>
        <begin position="186"/>
        <end position="206"/>
    </location>
</feature>